<evidence type="ECO:0000256" key="2">
    <source>
        <dbReference type="SAM" id="Phobius"/>
    </source>
</evidence>
<protein>
    <submittedName>
        <fullName evidence="3">Uncharacterized protein</fullName>
    </submittedName>
</protein>
<comment type="caution">
    <text evidence="3">The sequence shown here is derived from an EMBL/GenBank/DDBJ whole genome shotgun (WGS) entry which is preliminary data.</text>
</comment>
<reference evidence="3 4" key="1">
    <citation type="submission" date="2019-09" db="EMBL/GenBank/DDBJ databases">
        <title>Arthrobacter zafarii sp. nov., a moderately thermotolerant and halotolerant actinobacterium isolated from Cholistan desert soil of Pakistan.</title>
        <authorList>
            <person name="Amin A."/>
            <person name="Ahmed I."/>
            <person name="Khalid N."/>
            <person name="Schumann P."/>
            <person name="Busse H.J."/>
            <person name="Khan I.U."/>
            <person name="Li S."/>
            <person name="Li W.J."/>
        </authorList>
    </citation>
    <scope>NUCLEOTIDE SEQUENCE [LARGE SCALE GENOMIC DNA]</scope>
    <source>
        <strain evidence="3 4">NCCP-1664</strain>
    </source>
</reference>
<keyword evidence="4" id="KW-1185">Reference proteome</keyword>
<name>A0A5A7NR24_9MICC</name>
<feature type="compositionally biased region" description="Low complexity" evidence="1">
    <location>
        <begin position="251"/>
        <end position="264"/>
    </location>
</feature>
<feature type="compositionally biased region" description="Pro residues" evidence="1">
    <location>
        <begin position="207"/>
        <end position="222"/>
    </location>
</feature>
<proteinExistence type="predicted"/>
<feature type="compositionally biased region" description="Polar residues" evidence="1">
    <location>
        <begin position="405"/>
        <end position="416"/>
    </location>
</feature>
<evidence type="ECO:0000256" key="1">
    <source>
        <dbReference type="SAM" id="MobiDB-lite"/>
    </source>
</evidence>
<feature type="region of interest" description="Disordered" evidence="1">
    <location>
        <begin position="323"/>
        <end position="365"/>
    </location>
</feature>
<feature type="region of interest" description="Disordered" evidence="1">
    <location>
        <begin position="401"/>
        <end position="433"/>
    </location>
</feature>
<evidence type="ECO:0000313" key="3">
    <source>
        <dbReference type="EMBL" id="GER22996.1"/>
    </source>
</evidence>
<organism evidence="3 4">
    <name type="scientific">Zafaria cholistanensis</name>
    <dbReference type="NCBI Taxonomy" id="1682741"/>
    <lineage>
        <taxon>Bacteria</taxon>
        <taxon>Bacillati</taxon>
        <taxon>Actinomycetota</taxon>
        <taxon>Actinomycetes</taxon>
        <taxon>Micrococcales</taxon>
        <taxon>Micrococcaceae</taxon>
        <taxon>Zafaria</taxon>
    </lineage>
</organism>
<keyword evidence="2" id="KW-0472">Membrane</keyword>
<evidence type="ECO:0000313" key="4">
    <source>
        <dbReference type="Proteomes" id="UP000325307"/>
    </source>
</evidence>
<feature type="compositionally biased region" description="Pro residues" evidence="1">
    <location>
        <begin position="232"/>
        <end position="250"/>
    </location>
</feature>
<feature type="compositionally biased region" description="Acidic residues" evidence="1">
    <location>
        <begin position="347"/>
        <end position="362"/>
    </location>
</feature>
<dbReference type="Proteomes" id="UP000325307">
    <property type="component" value="Unassembled WGS sequence"/>
</dbReference>
<accession>A0A5A7NR24</accession>
<dbReference type="InterPro" id="IPR008979">
    <property type="entry name" value="Galactose-bd-like_sf"/>
</dbReference>
<feature type="transmembrane region" description="Helical" evidence="2">
    <location>
        <begin position="371"/>
        <end position="393"/>
    </location>
</feature>
<dbReference type="EMBL" id="BKDJ01000006">
    <property type="protein sequence ID" value="GER22996.1"/>
    <property type="molecule type" value="Genomic_DNA"/>
</dbReference>
<sequence>MLRARNHSREGNVSQSIDVGTVLGGRYKVTALVLTSADGDLVLDGNDQVLNRPVSILVASPSNASQVATSAREIATGERYGAMQVLDLGISEGNTYLITNTANPADLLDLVILTDGPYVEPFYTDTLGSEIFGVSRSNEPQVYEDDDEYYEELLAQEENRPGVMDRLPEINLSDKLSGLKSRFGRGREAGHPEFPVAGAAASAAPTPAVPPAPPAPPAPPVSPAQRASSVPPVVPLPPAPPTPPAVPLPPAGSASPAGAGQSAGEESTGELEEVAPPAAPAASPKVSLWTGEERPAPAEAPVRPAVPAARPGTDPFAGEAMEPIRSGTSSRSAATFPAAARGYVEEPSTEPDYDGYEDEEPEEGGRKATRLVVGGVLGALLIVAVVFAFNALAPKDPAPVAGSGTVASKSGGTPASPTAEAPAGTGVSPEIGGISRVVPGNQQLNAETDGTLAKAIDGNSASYYATYSYTQPQFGGFASNMVLVVELEELSDVSSVELSGLNGTGGAFEIRVGETDDLGASREVSSGSFTGPTVTVPVTGEEGGPAQAQYVFINVTELPKLAAGANSSRPYGLQVAEIKVS</sequence>
<keyword evidence="2" id="KW-1133">Transmembrane helix</keyword>
<keyword evidence="2" id="KW-0812">Transmembrane</keyword>
<feature type="compositionally biased region" description="Low complexity" evidence="1">
    <location>
        <begin position="297"/>
        <end position="308"/>
    </location>
</feature>
<gene>
    <name evidence="3" type="ORF">NCCP1664_14920</name>
</gene>
<dbReference type="Gene3D" id="2.60.120.260">
    <property type="entry name" value="Galactose-binding domain-like"/>
    <property type="match status" value="1"/>
</dbReference>
<dbReference type="SUPFAM" id="SSF49785">
    <property type="entry name" value="Galactose-binding domain-like"/>
    <property type="match status" value="1"/>
</dbReference>
<dbReference type="AlphaFoldDB" id="A0A5A7NR24"/>
<feature type="region of interest" description="Disordered" evidence="1">
    <location>
        <begin position="199"/>
        <end position="308"/>
    </location>
</feature>